<dbReference type="AlphaFoldDB" id="A0A3A1P8I4"/>
<keyword evidence="3" id="KW-1185">Reference proteome</keyword>
<sequence>MISATKRGSGATAPGPERAVIDIGSNTVRLVIYGGPRRAPMIWLNEKVTARLGRDLAETGRMPDKAVDLALGGLARFAAILEDIGVTKVDAVATAAVRDAANGPEFVEQVRALGLDVRVISGEEEARTAAMGVIGAFPQARGVVADLGGGSLELIAIADGECSHGVSLPLGTLRLPALREQGGAAFRKAVEEELAKAHWAEEHRGPLYLVGGTWRALAKFAMNAQDYPLSDPHAYTLSPEEAEHFAKQAAQMSAEELAAIPGVSSSRAAGLADACAMLRSLTAQLKPQALVFSSWGLREGLVYNQLDELERAKDPLLSGVEHFTRPRGVTATQATLIAGWTAAVARGGVNDDERLRMAATMLALAAAQIEPNMRLAHCTDWALHKRWLGLDHRGRALIASALRGACGKPEPTALLKELASSEDLRRAAGWGLAIRLCRRLGAGSRLSLLTSKLTRENDALTLWIDPAREQLRSGTVESDLKALARWLDLEWHME</sequence>
<dbReference type="CDD" id="cd24052">
    <property type="entry name" value="ASKHA_NBD_HpPPX-GppA-like"/>
    <property type="match status" value="1"/>
</dbReference>
<dbReference type="InterPro" id="IPR050273">
    <property type="entry name" value="GppA/Ppx_hydrolase"/>
</dbReference>
<evidence type="ECO:0000313" key="3">
    <source>
        <dbReference type="Proteomes" id="UP000265366"/>
    </source>
</evidence>
<dbReference type="InterPro" id="IPR043129">
    <property type="entry name" value="ATPase_NBD"/>
</dbReference>
<name>A0A3A1P8I4_9SPHN</name>
<dbReference type="PANTHER" id="PTHR30005:SF0">
    <property type="entry name" value="RETROGRADE REGULATION PROTEIN 2"/>
    <property type="match status" value="1"/>
</dbReference>
<protein>
    <submittedName>
        <fullName evidence="2">Ppx/GppA family phosphatase</fullName>
    </submittedName>
</protein>
<dbReference type="Pfam" id="PF02541">
    <property type="entry name" value="Ppx-GppA"/>
    <property type="match status" value="1"/>
</dbReference>
<feature type="domain" description="Ppx/GppA phosphatase N-terminal" evidence="1">
    <location>
        <begin position="43"/>
        <end position="307"/>
    </location>
</feature>
<gene>
    <name evidence="2" type="ORF">D2V17_08080</name>
</gene>
<dbReference type="EMBL" id="QXFM01000073">
    <property type="protein sequence ID" value="RIV88139.1"/>
    <property type="molecule type" value="Genomic_DNA"/>
</dbReference>
<dbReference type="SUPFAM" id="SSF53067">
    <property type="entry name" value="Actin-like ATPase domain"/>
    <property type="match status" value="2"/>
</dbReference>
<accession>A0A3A1P8I4</accession>
<dbReference type="RefSeq" id="WP_119592562.1">
    <property type="nucleotide sequence ID" value="NZ_QXFM01000073.1"/>
</dbReference>
<dbReference type="Proteomes" id="UP000265366">
    <property type="component" value="Unassembled WGS sequence"/>
</dbReference>
<dbReference type="Gene3D" id="1.10.3210.10">
    <property type="entry name" value="Hypothetical protein af1432"/>
    <property type="match status" value="1"/>
</dbReference>
<dbReference type="Gene3D" id="3.30.420.40">
    <property type="match status" value="1"/>
</dbReference>
<organism evidence="2 3">
    <name type="scientific">Aurantiacibacter xanthus</name>
    <dbReference type="NCBI Taxonomy" id="1784712"/>
    <lineage>
        <taxon>Bacteria</taxon>
        <taxon>Pseudomonadati</taxon>
        <taxon>Pseudomonadota</taxon>
        <taxon>Alphaproteobacteria</taxon>
        <taxon>Sphingomonadales</taxon>
        <taxon>Erythrobacteraceae</taxon>
        <taxon>Aurantiacibacter</taxon>
    </lineage>
</organism>
<dbReference type="InterPro" id="IPR003695">
    <property type="entry name" value="Ppx_GppA_N"/>
</dbReference>
<dbReference type="Gene3D" id="3.30.420.150">
    <property type="entry name" value="Exopolyphosphatase. Domain 2"/>
    <property type="match status" value="1"/>
</dbReference>
<dbReference type="GO" id="GO:0016462">
    <property type="term" value="F:pyrophosphatase activity"/>
    <property type="evidence" value="ECO:0007669"/>
    <property type="project" value="TreeGrafter"/>
</dbReference>
<proteinExistence type="predicted"/>
<evidence type="ECO:0000259" key="1">
    <source>
        <dbReference type="Pfam" id="PF02541"/>
    </source>
</evidence>
<evidence type="ECO:0000313" key="2">
    <source>
        <dbReference type="EMBL" id="RIV88139.1"/>
    </source>
</evidence>
<reference evidence="2 3" key="1">
    <citation type="submission" date="2018-08" db="EMBL/GenBank/DDBJ databases">
        <title>Erythrobacter zhengii sp.nov., a bacterium isolated from deep-sea sediment.</title>
        <authorList>
            <person name="Fang C."/>
            <person name="Wu Y.-H."/>
            <person name="Sun C."/>
            <person name="Wang H."/>
            <person name="Cheng H."/>
            <person name="Meng F.-X."/>
            <person name="Wang C.-S."/>
            <person name="Xu X.-W."/>
        </authorList>
    </citation>
    <scope>NUCLEOTIDE SEQUENCE [LARGE SCALE GENOMIC DNA]</scope>
    <source>
        <strain evidence="2 3">CCTCC AB 2015396</strain>
    </source>
</reference>
<comment type="caution">
    <text evidence="2">The sequence shown here is derived from an EMBL/GenBank/DDBJ whole genome shotgun (WGS) entry which is preliminary data.</text>
</comment>
<dbReference type="PANTHER" id="PTHR30005">
    <property type="entry name" value="EXOPOLYPHOSPHATASE"/>
    <property type="match status" value="1"/>
</dbReference>
<dbReference type="OrthoDB" id="3698573at2"/>